<dbReference type="EMBL" id="AMCI01003533">
    <property type="protein sequence ID" value="EJX00103.1"/>
    <property type="molecule type" value="Genomic_DNA"/>
</dbReference>
<evidence type="ECO:0000256" key="10">
    <source>
        <dbReference type="ARBA" id="ARBA00023160"/>
    </source>
</evidence>
<gene>
    <name evidence="13" type="ORF">EVA_11797</name>
</gene>
<evidence type="ECO:0000256" key="6">
    <source>
        <dbReference type="ARBA" id="ARBA00022801"/>
    </source>
</evidence>
<accession>J9GEB0</accession>
<evidence type="ECO:0000256" key="1">
    <source>
        <dbReference type="ARBA" id="ARBA00004229"/>
    </source>
</evidence>
<evidence type="ECO:0000256" key="4">
    <source>
        <dbReference type="ARBA" id="ARBA00022528"/>
    </source>
</evidence>
<evidence type="ECO:0000313" key="13">
    <source>
        <dbReference type="EMBL" id="EJX00103.1"/>
    </source>
</evidence>
<keyword evidence="4" id="KW-0150">Chloroplast</keyword>
<keyword evidence="6" id="KW-0378">Hydrolase</keyword>
<evidence type="ECO:0000256" key="5">
    <source>
        <dbReference type="ARBA" id="ARBA00022640"/>
    </source>
</evidence>
<evidence type="ECO:0000256" key="8">
    <source>
        <dbReference type="ARBA" id="ARBA00022946"/>
    </source>
</evidence>
<dbReference type="SUPFAM" id="SSF54637">
    <property type="entry name" value="Thioesterase/thiol ester dehydrase-isomerase"/>
    <property type="match status" value="2"/>
</dbReference>
<evidence type="ECO:0000259" key="11">
    <source>
        <dbReference type="Pfam" id="PF01643"/>
    </source>
</evidence>
<dbReference type="GO" id="GO:0016297">
    <property type="term" value="F:fatty acyl-[ACP] hydrolase activity"/>
    <property type="evidence" value="ECO:0007669"/>
    <property type="project" value="InterPro"/>
</dbReference>
<dbReference type="GO" id="GO:0000036">
    <property type="term" value="F:acyl carrier activity"/>
    <property type="evidence" value="ECO:0007669"/>
    <property type="project" value="TreeGrafter"/>
</dbReference>
<comment type="similarity">
    <text evidence="2">Belongs to the acyl-ACP thioesterase family.</text>
</comment>
<evidence type="ECO:0000256" key="7">
    <source>
        <dbReference type="ARBA" id="ARBA00022832"/>
    </source>
</evidence>
<organism evidence="13">
    <name type="scientific">gut metagenome</name>
    <dbReference type="NCBI Taxonomy" id="749906"/>
    <lineage>
        <taxon>unclassified sequences</taxon>
        <taxon>metagenomes</taxon>
        <taxon>organismal metagenomes</taxon>
    </lineage>
</organism>
<dbReference type="Pfam" id="PF20791">
    <property type="entry name" value="Acyl-ACP_TE_C"/>
    <property type="match status" value="1"/>
</dbReference>
<evidence type="ECO:0000259" key="12">
    <source>
        <dbReference type="Pfam" id="PF20791"/>
    </source>
</evidence>
<keyword evidence="7" id="KW-0276">Fatty acid metabolism</keyword>
<feature type="domain" description="Acyl-ACP thioesterase-like C-terminal" evidence="12">
    <location>
        <begin position="178"/>
        <end position="259"/>
    </location>
</feature>
<reference evidence="13" key="1">
    <citation type="journal article" date="2012" name="PLoS ONE">
        <title>Gene sets for utilization of primary and secondary nutrition supplies in the distal gut of endangered iberian lynx.</title>
        <authorList>
            <person name="Alcaide M."/>
            <person name="Messina E."/>
            <person name="Richter M."/>
            <person name="Bargiela R."/>
            <person name="Peplies J."/>
            <person name="Huws S.A."/>
            <person name="Newbold C.J."/>
            <person name="Golyshin P.N."/>
            <person name="Simon M.A."/>
            <person name="Lopez G."/>
            <person name="Yakimov M.M."/>
            <person name="Ferrer M."/>
        </authorList>
    </citation>
    <scope>NUCLEOTIDE SEQUENCE</scope>
</reference>
<comment type="subcellular location">
    <subcellularLocation>
        <location evidence="1">Plastid</location>
        <location evidence="1">Chloroplast</location>
    </subcellularLocation>
</comment>
<dbReference type="InterPro" id="IPR029069">
    <property type="entry name" value="HotDog_dom_sf"/>
</dbReference>
<keyword evidence="9" id="KW-0443">Lipid metabolism</keyword>
<feature type="domain" description="Acyl-ACP thioesterase N-terminal hotdog" evidence="11">
    <location>
        <begin position="23"/>
        <end position="141"/>
    </location>
</feature>
<dbReference type="AlphaFoldDB" id="J9GEB0"/>
<evidence type="ECO:0000256" key="9">
    <source>
        <dbReference type="ARBA" id="ARBA00023098"/>
    </source>
</evidence>
<proteinExistence type="inferred from homology"/>
<keyword evidence="8" id="KW-0809">Transit peptide</keyword>
<keyword evidence="3" id="KW-0444">Lipid biosynthesis</keyword>
<dbReference type="InterPro" id="IPR045023">
    <property type="entry name" value="FATA/B"/>
</dbReference>
<keyword evidence="5" id="KW-0934">Plastid</keyword>
<dbReference type="PANTHER" id="PTHR31727">
    <property type="entry name" value="OLEOYL-ACYL CARRIER PROTEIN THIOESTERASE 1, CHLOROPLASTIC"/>
    <property type="match status" value="1"/>
</dbReference>
<dbReference type="InterPro" id="IPR049427">
    <property type="entry name" value="Acyl-ACP_TE_C"/>
</dbReference>
<evidence type="ECO:0000256" key="3">
    <source>
        <dbReference type="ARBA" id="ARBA00022516"/>
    </source>
</evidence>
<keyword evidence="10" id="KW-0275">Fatty acid biosynthesis</keyword>
<name>J9GEB0_9ZZZZ</name>
<protein>
    <submittedName>
        <fullName evidence="13">Acyl-ACP thioesterase</fullName>
    </submittedName>
</protein>
<comment type="caution">
    <text evidence="13">The sequence shown here is derived from an EMBL/GenBank/DDBJ whole genome shotgun (WGS) entry which is preliminary data.</text>
</comment>
<dbReference type="PANTHER" id="PTHR31727:SF6">
    <property type="entry name" value="OLEOYL-ACYL CARRIER PROTEIN THIOESTERASE 1, CHLOROPLASTIC"/>
    <property type="match status" value="1"/>
</dbReference>
<dbReference type="Gene3D" id="3.10.129.10">
    <property type="entry name" value="Hotdog Thioesterase"/>
    <property type="match status" value="2"/>
</dbReference>
<sequence>MLRSFTPHCISNKNEEVMDKISQYNYSVEPFSEDYCGNISWGNLGNLLLRCASMHAGEHGFGYQQMIDCHHVWVLSRLVIEMQELPRTGEHFGIQTWVDKLYRQFTDRHFSVLRLDGTVYGHATSIWSLIDTESRQPADLTQLPDGGFSDTLIPERPSPIAPMGRVRLKNAQLVGTHRAAFTDLDINGHVNSIRYIELLLDQYAAEDMKKHPVRRIEMAYCLEAYCGDTLEIYREEDATQPNRTLYEIRKASGEVIIKGSIAKA</sequence>
<dbReference type="Pfam" id="PF01643">
    <property type="entry name" value="Acyl-ACP_TE"/>
    <property type="match status" value="1"/>
</dbReference>
<evidence type="ECO:0000256" key="2">
    <source>
        <dbReference type="ARBA" id="ARBA00006500"/>
    </source>
</evidence>
<dbReference type="GO" id="GO:0009507">
    <property type="term" value="C:chloroplast"/>
    <property type="evidence" value="ECO:0007669"/>
    <property type="project" value="UniProtKB-SubCell"/>
</dbReference>
<dbReference type="InterPro" id="IPR002864">
    <property type="entry name" value="Acyl-ACP_thioesterase_NHD"/>
</dbReference>